<reference evidence="2" key="1">
    <citation type="submission" date="2015-04" db="EMBL/GenBank/DDBJ databases">
        <authorList>
            <consortium name="Pathogen Informatics"/>
        </authorList>
    </citation>
    <scope>NUCLEOTIDE SEQUENCE [LARGE SCALE GENOMIC DNA]</scope>
    <source>
        <strain evidence="2">8A</strain>
    </source>
</reference>
<dbReference type="EMBL" id="CVMV01000132">
    <property type="protein sequence ID" value="CRG97997.1"/>
    <property type="molecule type" value="Genomic_DNA"/>
</dbReference>
<feature type="region of interest" description="Disordered" evidence="1">
    <location>
        <begin position="235"/>
        <end position="286"/>
    </location>
</feature>
<dbReference type="Proteomes" id="UP000220797">
    <property type="component" value="Unassembled WGS sequence"/>
</dbReference>
<gene>
    <name evidence="2" type="ORF">PGAL8A_00042600</name>
</gene>
<protein>
    <recommendedName>
        <fullName evidence="4">Fam-j protein</fullName>
    </recommendedName>
</protein>
<keyword evidence="3" id="KW-1185">Reference proteome</keyword>
<proteinExistence type="predicted"/>
<name>A0A1J1H0M3_PLAGA</name>
<evidence type="ECO:0000313" key="3">
    <source>
        <dbReference type="Proteomes" id="UP000220797"/>
    </source>
</evidence>
<dbReference type="RefSeq" id="XP_028530794.1">
    <property type="nucleotide sequence ID" value="XM_028674442.1"/>
</dbReference>
<dbReference type="AlphaFoldDB" id="A0A1J1H0M3"/>
<evidence type="ECO:0000256" key="1">
    <source>
        <dbReference type="SAM" id="MobiDB-lite"/>
    </source>
</evidence>
<dbReference type="GeneID" id="39728951"/>
<comment type="caution">
    <text evidence="2">The sequence shown here is derived from an EMBL/GenBank/DDBJ whole genome shotgun (WGS) entry which is preliminary data.</text>
</comment>
<organism evidence="2 3">
    <name type="scientific">Plasmodium gallinaceum</name>
    <dbReference type="NCBI Taxonomy" id="5849"/>
    <lineage>
        <taxon>Eukaryota</taxon>
        <taxon>Sar</taxon>
        <taxon>Alveolata</taxon>
        <taxon>Apicomplexa</taxon>
        <taxon>Aconoidasida</taxon>
        <taxon>Haemosporida</taxon>
        <taxon>Plasmodiidae</taxon>
        <taxon>Plasmodium</taxon>
        <taxon>Plasmodium (Haemamoeba)</taxon>
    </lineage>
</organism>
<evidence type="ECO:0008006" key="4">
    <source>
        <dbReference type="Google" id="ProtNLM"/>
    </source>
</evidence>
<sequence length="773" mass="90308">MLCDMRTRIETHKKEFKPKILSFDSEYFFEDSQNSPLDSPTEFYILHTYLILRSNLGVNSNDYRQNINISSNEDNEENTEYNMIKEKTCKEKSEEDMNHEGSKNTASCSSSPKYIIYDINFDIDKSNDEVPNKIVEDINNYLIENVEAYAKEDTDEESQFFIENFSFDLFQNIFDLNNTSSEEKILKSSVAENSEENKTLDEFEDIHLDLLEPYDVLKNPIESLIHIYGLDECDDDQSSTDNSEKRTVPEDIRQRSNETKSVKGYGSGKKISKKDTKTSSYKSKKKETDDYDSEDLKCFLKIISHDISVRELDHISSETFQNIHDILNSIKSNYNKIISEINGSMQSLAILADEELKNIDLKALQEMENCYNRLPKYVDKSLLDLYYHIILSKNNTYHITRNKAEIVTSIKKALVLWEKLLKQLDFAQEITRTLANIIDNFTYTKIFFSISIFSENLNCFSVLFEEMENLIESISKSVNDGFSSHNKTKIEIAKKSLYDVNRKTREIYKKSSSSCLNMLRMMDFSGNDNNILLEFIFNNIYEENEKSKKIIESIMEKYEDKNTIKMVHNFFSKERERILKYKNYSSTLFCPSVSRESMNKKSLHDIINNPCTSKILQSLYQQLRELMGISIIRKQADSILMILNSLNDINLEMSHYVRPKTGTITENISWLNLYSKIQIQKDKFEEVKLNMKHLSYFKSLRKNILDVSEAITQGKSQLKLTHCSFNPIVRAIQDDESNAIGLNGRRKIQNYHILFSLFYMKKILELCNIREIS</sequence>
<dbReference type="VEuPathDB" id="PlasmoDB:PGAL8A_00042600"/>
<evidence type="ECO:0000313" key="2">
    <source>
        <dbReference type="EMBL" id="CRG97997.1"/>
    </source>
</evidence>
<accession>A0A1J1H0M3</accession>
<dbReference type="OMA" id="TRIETHK"/>
<feature type="compositionally biased region" description="Basic and acidic residues" evidence="1">
    <location>
        <begin position="242"/>
        <end position="261"/>
    </location>
</feature>
<dbReference type="OrthoDB" id="10580834at2759"/>